<accession>A0A5Q4BB86</accession>
<sequence length="220" mass="23761">MQRLMLNSRNLYYSERKGRWTDTIAEALAFIPLFNFTTSDAANRLISAINVNTSAQFLPRGTDETVVAGYEKQLEQLQRMHQSGSTAGMELLYVDGGRSVVNILMHPLSRGTVLINSSNPFLPPLIDPPLGYGEALGASETLPGAATQSDEEILTFIKGVTSTEFHYSVTCAMLPRALVGVVGADLKVYGVDGLRVVDASITPLVPSAHTQATVYAIAEK</sequence>
<name>A0A5Q4BB86_9PEZI</name>
<dbReference type="Proteomes" id="UP000326340">
    <property type="component" value="Unassembled WGS sequence"/>
</dbReference>
<reference evidence="3 4" key="1">
    <citation type="journal article" date="2019" name="Sci. Rep.">
        <title>Colletotrichum shisoi sp. nov., an anthracnose pathogen of Perilla frutescens in Japan: molecular phylogenetic, morphological and genomic evidence.</title>
        <authorList>
            <person name="Gan P."/>
            <person name="Tsushima A."/>
            <person name="Hiroyama R."/>
            <person name="Narusaka M."/>
            <person name="Takano Y."/>
            <person name="Narusaka Y."/>
            <person name="Kawaradani M."/>
            <person name="Damm U."/>
            <person name="Shirasu K."/>
        </authorList>
    </citation>
    <scope>NUCLEOTIDE SEQUENCE [LARGE SCALE GENOMIC DNA]</scope>
    <source>
        <strain evidence="3 4">PG-2018a</strain>
    </source>
</reference>
<dbReference type="EMBL" id="PUHP01002702">
    <property type="protein sequence ID" value="TQN64193.1"/>
    <property type="molecule type" value="Genomic_DNA"/>
</dbReference>
<organism evidence="3 4">
    <name type="scientific">Colletotrichum shisoi</name>
    <dbReference type="NCBI Taxonomy" id="2078593"/>
    <lineage>
        <taxon>Eukaryota</taxon>
        <taxon>Fungi</taxon>
        <taxon>Dikarya</taxon>
        <taxon>Ascomycota</taxon>
        <taxon>Pezizomycotina</taxon>
        <taxon>Sordariomycetes</taxon>
        <taxon>Hypocreomycetidae</taxon>
        <taxon>Glomerellales</taxon>
        <taxon>Glomerellaceae</taxon>
        <taxon>Colletotrichum</taxon>
        <taxon>Colletotrichum destructivum species complex</taxon>
    </lineage>
</organism>
<feature type="non-terminal residue" evidence="3">
    <location>
        <position position="220"/>
    </location>
</feature>
<comment type="similarity">
    <text evidence="1">Belongs to the GMC oxidoreductase family.</text>
</comment>
<evidence type="ECO:0000256" key="1">
    <source>
        <dbReference type="ARBA" id="ARBA00010790"/>
    </source>
</evidence>
<dbReference type="InterPro" id="IPR012132">
    <property type="entry name" value="GMC_OxRdtase"/>
</dbReference>
<gene>
    <name evidence="3" type="primary">XptC-8</name>
    <name evidence="3" type="ORF">CSHISOI_11232</name>
</gene>
<dbReference type="InterPro" id="IPR036188">
    <property type="entry name" value="FAD/NAD-bd_sf"/>
</dbReference>
<dbReference type="OrthoDB" id="269227at2759"/>
<dbReference type="GO" id="GO:0016614">
    <property type="term" value="F:oxidoreductase activity, acting on CH-OH group of donors"/>
    <property type="evidence" value="ECO:0007669"/>
    <property type="project" value="InterPro"/>
</dbReference>
<evidence type="ECO:0000313" key="4">
    <source>
        <dbReference type="Proteomes" id="UP000326340"/>
    </source>
</evidence>
<dbReference type="Gene3D" id="3.30.560.10">
    <property type="entry name" value="Glucose Oxidase, domain 3"/>
    <property type="match status" value="1"/>
</dbReference>
<protein>
    <submittedName>
        <fullName evidence="3">Dehydrogenase xptC</fullName>
    </submittedName>
</protein>
<dbReference type="GO" id="GO:0050660">
    <property type="term" value="F:flavin adenine dinucleotide binding"/>
    <property type="evidence" value="ECO:0007669"/>
    <property type="project" value="InterPro"/>
</dbReference>
<proteinExistence type="inferred from homology"/>
<dbReference type="SUPFAM" id="SSF51905">
    <property type="entry name" value="FAD/NAD(P)-binding domain"/>
    <property type="match status" value="1"/>
</dbReference>
<dbReference type="AlphaFoldDB" id="A0A5Q4BB86"/>
<dbReference type="SUPFAM" id="SSF54373">
    <property type="entry name" value="FAD-linked reductases, C-terminal domain"/>
    <property type="match status" value="1"/>
</dbReference>
<keyword evidence="4" id="KW-1185">Reference proteome</keyword>
<evidence type="ECO:0000313" key="3">
    <source>
        <dbReference type="EMBL" id="TQN64193.1"/>
    </source>
</evidence>
<comment type="caution">
    <text evidence="3">The sequence shown here is derived from an EMBL/GenBank/DDBJ whole genome shotgun (WGS) entry which is preliminary data.</text>
</comment>
<dbReference type="InterPro" id="IPR007867">
    <property type="entry name" value="GMC_OxRtase_C"/>
</dbReference>
<dbReference type="PANTHER" id="PTHR11552">
    <property type="entry name" value="GLUCOSE-METHANOL-CHOLINE GMC OXIDOREDUCTASE"/>
    <property type="match status" value="1"/>
</dbReference>
<feature type="domain" description="Glucose-methanol-choline oxidoreductase C-terminal" evidence="2">
    <location>
        <begin position="138"/>
        <end position="218"/>
    </location>
</feature>
<dbReference type="GO" id="GO:0044550">
    <property type="term" value="P:secondary metabolite biosynthetic process"/>
    <property type="evidence" value="ECO:0007669"/>
    <property type="project" value="TreeGrafter"/>
</dbReference>
<dbReference type="Pfam" id="PF05199">
    <property type="entry name" value="GMC_oxred_C"/>
    <property type="match status" value="1"/>
</dbReference>
<dbReference type="PANTHER" id="PTHR11552:SF115">
    <property type="entry name" value="DEHYDROGENASE XPTC-RELATED"/>
    <property type="match status" value="1"/>
</dbReference>
<evidence type="ECO:0000259" key="2">
    <source>
        <dbReference type="Pfam" id="PF05199"/>
    </source>
</evidence>
<dbReference type="Gene3D" id="3.50.50.60">
    <property type="entry name" value="FAD/NAD(P)-binding domain"/>
    <property type="match status" value="1"/>
</dbReference>